<gene>
    <name evidence="1" type="ORF">CLV59_1109</name>
</gene>
<evidence type="ECO:0000313" key="2">
    <source>
        <dbReference type="Proteomes" id="UP000249819"/>
    </source>
</evidence>
<name>A0A327VMC9_9BACT</name>
<organism evidence="1 2">
    <name type="scientific">Chitinophaga dinghuensis</name>
    <dbReference type="NCBI Taxonomy" id="1539050"/>
    <lineage>
        <taxon>Bacteria</taxon>
        <taxon>Pseudomonadati</taxon>
        <taxon>Bacteroidota</taxon>
        <taxon>Chitinophagia</taxon>
        <taxon>Chitinophagales</taxon>
        <taxon>Chitinophagaceae</taxon>
        <taxon>Chitinophaga</taxon>
    </lineage>
</organism>
<reference evidence="1 2" key="1">
    <citation type="submission" date="2018-06" db="EMBL/GenBank/DDBJ databases">
        <title>Genomic Encyclopedia of Archaeal and Bacterial Type Strains, Phase II (KMG-II): from individual species to whole genera.</title>
        <authorList>
            <person name="Goeker M."/>
        </authorList>
    </citation>
    <scope>NUCLEOTIDE SEQUENCE [LARGE SCALE GENOMIC DNA]</scope>
    <source>
        <strain evidence="1 2">DSM 29821</strain>
    </source>
</reference>
<accession>A0A327VMC9</accession>
<dbReference type="EMBL" id="QLMA01000010">
    <property type="protein sequence ID" value="RAJ74963.1"/>
    <property type="molecule type" value="Genomic_DNA"/>
</dbReference>
<protein>
    <submittedName>
        <fullName evidence="1">Uncharacterized protein</fullName>
    </submittedName>
</protein>
<dbReference type="AlphaFoldDB" id="A0A327VMC9"/>
<comment type="caution">
    <text evidence="1">The sequence shown here is derived from an EMBL/GenBank/DDBJ whole genome shotgun (WGS) entry which is preliminary data.</text>
</comment>
<evidence type="ECO:0000313" key="1">
    <source>
        <dbReference type="EMBL" id="RAJ74963.1"/>
    </source>
</evidence>
<proteinExistence type="predicted"/>
<keyword evidence="2" id="KW-1185">Reference proteome</keyword>
<dbReference type="RefSeq" id="WP_170137921.1">
    <property type="nucleotide sequence ID" value="NZ_QLMA01000010.1"/>
</dbReference>
<sequence>MKQNSTPKKLQLSKITVATLSIPKEKGKICQTSADQTTCPGGCKLTILCL</sequence>
<dbReference type="Proteomes" id="UP000249819">
    <property type="component" value="Unassembled WGS sequence"/>
</dbReference>